<protein>
    <submittedName>
        <fullName evidence="1">Uncharacterized protein</fullName>
    </submittedName>
</protein>
<proteinExistence type="predicted"/>
<dbReference type="EMBL" id="AHPL01000010">
    <property type="protein sequence ID" value="KEC54689.1"/>
    <property type="molecule type" value="Genomic_DNA"/>
</dbReference>
<name>A0A067W4N3_9HYPH</name>
<evidence type="ECO:0000313" key="2">
    <source>
        <dbReference type="Proteomes" id="UP000027015"/>
    </source>
</evidence>
<dbReference type="HOGENOM" id="CLU_2970101_0_0_5"/>
<dbReference type="AlphaFoldDB" id="A0A067W4N3"/>
<comment type="caution">
    <text evidence="1">The sequence shown here is derived from an EMBL/GenBank/DDBJ whole genome shotgun (WGS) entry which is preliminary data.</text>
</comment>
<evidence type="ECO:0000313" key="1">
    <source>
        <dbReference type="EMBL" id="KEC54689.1"/>
    </source>
</evidence>
<dbReference type="Proteomes" id="UP000027015">
    <property type="component" value="Unassembled WGS sequence"/>
</dbReference>
<sequence>MQGLSVILGVGKENKSASLTRHKCKVKMGAYSSFILLYYTLYSHYEMDLRGMRGVSLK</sequence>
<organism evidence="1 2">
    <name type="scientific">Bartonella koehlerae C-29</name>
    <dbReference type="NCBI Taxonomy" id="1134510"/>
    <lineage>
        <taxon>Bacteria</taxon>
        <taxon>Pseudomonadati</taxon>
        <taxon>Pseudomonadota</taxon>
        <taxon>Alphaproteobacteria</taxon>
        <taxon>Hyphomicrobiales</taxon>
        <taxon>Bartonellaceae</taxon>
        <taxon>Bartonella</taxon>
    </lineage>
</organism>
<gene>
    <name evidence="1" type="ORF">O9A_01303</name>
</gene>
<accession>A0A067W4N3</accession>
<reference evidence="1 2" key="1">
    <citation type="submission" date="2012-04" db="EMBL/GenBank/DDBJ databases">
        <title>The Genome Sequence of Bartonella koehlerae C-29.</title>
        <authorList>
            <consortium name="The Broad Institute Genome Sequencing Platform"/>
            <consortium name="The Broad Institute Genome Sequencing Center for Infectious Disease"/>
            <person name="Feldgarden M."/>
            <person name="Kirby J."/>
            <person name="Kosoy M."/>
            <person name="Birtles R."/>
            <person name="Probert W.S."/>
            <person name="Chiaraviglio L."/>
            <person name="Walker B."/>
            <person name="Young S.K."/>
            <person name="Zeng Q."/>
            <person name="Gargeya S."/>
            <person name="Fitzgerald M."/>
            <person name="Haas B."/>
            <person name="Abouelleil A."/>
            <person name="Alvarado L."/>
            <person name="Arachchi H.M."/>
            <person name="Berlin A.M."/>
            <person name="Chapman S.B."/>
            <person name="Goldberg J."/>
            <person name="Griggs A."/>
            <person name="Gujja S."/>
            <person name="Hansen M."/>
            <person name="Howarth C."/>
            <person name="Imamovic A."/>
            <person name="Larimer J."/>
            <person name="McCowen C."/>
            <person name="Montmayeur A."/>
            <person name="Murphy C."/>
            <person name="Neiman D."/>
            <person name="Pearson M."/>
            <person name="Priest M."/>
            <person name="Roberts A."/>
            <person name="Saif S."/>
            <person name="Shea T."/>
            <person name="Sisk P."/>
            <person name="Sykes S."/>
            <person name="Wortman J."/>
            <person name="Nusbaum C."/>
            <person name="Birren B."/>
        </authorList>
    </citation>
    <scope>NUCLEOTIDE SEQUENCE [LARGE SCALE GENOMIC DNA]</scope>
    <source>
        <strain evidence="1 2">C-29</strain>
    </source>
</reference>
<keyword evidence="2" id="KW-1185">Reference proteome</keyword>